<gene>
    <name evidence="1" type="ordered locus">Sulba_1349</name>
</gene>
<evidence type="ECO:0000313" key="1">
    <source>
        <dbReference type="EMBL" id="AFL68639.1"/>
    </source>
</evidence>
<dbReference type="Proteomes" id="UP000006176">
    <property type="component" value="Chromosome"/>
</dbReference>
<dbReference type="RefSeq" id="WP_014769517.1">
    <property type="nucleotide sequence ID" value="NC_018002.1"/>
</dbReference>
<dbReference type="EMBL" id="CP003333">
    <property type="protein sequence ID" value="AFL68639.1"/>
    <property type="molecule type" value="Genomic_DNA"/>
</dbReference>
<dbReference type="AlphaFoldDB" id="I3XXG5"/>
<reference evidence="1 2" key="1">
    <citation type="submission" date="2012-06" db="EMBL/GenBank/DDBJ databases">
        <title>Complete sequence of Sulfurospirillum barnesii SES-3.</title>
        <authorList>
            <consortium name="US DOE Joint Genome Institute"/>
            <person name="Lucas S."/>
            <person name="Han J."/>
            <person name="Lapidus A."/>
            <person name="Cheng J.-F."/>
            <person name="Goodwin L."/>
            <person name="Pitluck S."/>
            <person name="Peters L."/>
            <person name="Ovchinnikova G."/>
            <person name="Lu M."/>
            <person name="Detter J.C."/>
            <person name="Han C."/>
            <person name="Tapia R."/>
            <person name="Land M."/>
            <person name="Hauser L."/>
            <person name="Kyrpides N."/>
            <person name="Ivanova N."/>
            <person name="Pagani I."/>
            <person name="Stolz J."/>
            <person name="Arkin A."/>
            <person name="Dehal P."/>
            <person name="Oremland R."/>
            <person name="Saltikov C."/>
            <person name="Basu P."/>
            <person name="Hollibaugh J."/>
            <person name="Newman D."/>
            <person name="Stolyar S."/>
            <person name="Hazen T."/>
            <person name="Woyke T."/>
        </authorList>
    </citation>
    <scope>NUCLEOTIDE SEQUENCE [LARGE SCALE GENOMIC DNA]</scope>
    <source>
        <strain evidence="2">ATCC 700032 / DSM 10660 / SES-3</strain>
    </source>
</reference>
<proteinExistence type="predicted"/>
<accession>I3XXG5</accession>
<organism evidence="1 2">
    <name type="scientific">Sulfurospirillum barnesii (strain ATCC 700032 / DSM 10660 / SES-3)</name>
    <dbReference type="NCBI Taxonomy" id="760154"/>
    <lineage>
        <taxon>Bacteria</taxon>
        <taxon>Pseudomonadati</taxon>
        <taxon>Campylobacterota</taxon>
        <taxon>Epsilonproteobacteria</taxon>
        <taxon>Campylobacterales</taxon>
        <taxon>Sulfurospirillaceae</taxon>
        <taxon>Sulfurospirillum</taxon>
    </lineage>
</organism>
<dbReference type="HOGENOM" id="CLU_1668485_0_0_7"/>
<dbReference type="KEGG" id="sba:Sulba_1349"/>
<evidence type="ECO:0000313" key="2">
    <source>
        <dbReference type="Proteomes" id="UP000006176"/>
    </source>
</evidence>
<dbReference type="OrthoDB" id="1117767at2"/>
<protein>
    <submittedName>
        <fullName evidence="1">Uncharacterized protein</fullName>
    </submittedName>
</protein>
<sequence length="158" mass="17502">MPQIKNHLDTAAEKTGVKFIGLERKSGVIKNGMGSTAQDILGWNITIRDDGGTCYEYYMARPPLIGMTQPVPIKCPLGIIAFDDYKIDIEEAVKIFHTQNGGDRFSDVVLSWPLTHPAAPEPYWYFRTNLGNNVVIGANSGQIKGHSPIVVLYMAQHK</sequence>
<dbReference type="PATRIC" id="fig|760154.4.peg.1351"/>
<keyword evidence="2" id="KW-1185">Reference proteome</keyword>
<name>I3XXG5_SULBS</name>